<dbReference type="Pfam" id="PF00990">
    <property type="entry name" value="GGDEF"/>
    <property type="match status" value="1"/>
</dbReference>
<dbReference type="SUPFAM" id="SSF55073">
    <property type="entry name" value="Nucleotide cyclase"/>
    <property type="match status" value="1"/>
</dbReference>
<sequence>MGGDEFLFMVPCSDQRELRSIRSGTMNKLGLTAEQTSVPFAVSYGCAVYPEEGTLLSDIVEMADRHMMQIKRSKLRCGSQDTAKVQPSLQ</sequence>
<dbReference type="InterPro" id="IPR000160">
    <property type="entry name" value="GGDEF_dom"/>
</dbReference>
<evidence type="ECO:0000259" key="1">
    <source>
        <dbReference type="PROSITE" id="PS50887"/>
    </source>
</evidence>
<name>M9LBK7_PAEPP</name>
<dbReference type="Proteomes" id="UP000029453">
    <property type="component" value="Unassembled WGS sequence"/>
</dbReference>
<accession>M9LBK7</accession>
<dbReference type="AlphaFoldDB" id="M9LBK7"/>
<feature type="domain" description="GGDEF" evidence="1">
    <location>
        <begin position="1"/>
        <end position="87"/>
    </location>
</feature>
<evidence type="ECO:0000313" key="3">
    <source>
        <dbReference type="Proteomes" id="UP000029453"/>
    </source>
</evidence>
<reference evidence="2 3" key="1">
    <citation type="submission" date="2012-10" db="EMBL/GenBank/DDBJ databases">
        <title>Draft Genome Sequence of Paenibacillus popilliae ATCC 14706T.</title>
        <authorList>
            <person name="Iiyama K."/>
            <person name="Mori K."/>
            <person name="Mon H."/>
            <person name="Chieda Y."/>
            <person name="Lee J.M."/>
            <person name="Kusakabe T."/>
            <person name="Tashiro K."/>
            <person name="Asano S."/>
            <person name="Yasunaga-Aoki C."/>
            <person name="Shimizu S."/>
        </authorList>
    </citation>
    <scope>NUCLEOTIDE SEQUENCE [LARGE SCALE GENOMIC DNA]</scope>
    <source>
        <strain evidence="2 3">ATCC 14706</strain>
    </source>
</reference>
<proteinExistence type="predicted"/>
<comment type="caution">
    <text evidence="2">The sequence shown here is derived from an EMBL/GenBank/DDBJ whole genome shotgun (WGS) entry which is preliminary data.</text>
</comment>
<dbReference type="RefSeq" id="WP_006286864.1">
    <property type="nucleotide sequence ID" value="NZ_BALG01000185.1"/>
</dbReference>
<dbReference type="InterPro" id="IPR029787">
    <property type="entry name" value="Nucleotide_cyclase"/>
</dbReference>
<keyword evidence="3" id="KW-1185">Reference proteome</keyword>
<dbReference type="OrthoDB" id="9759607at2"/>
<dbReference type="PROSITE" id="PS50887">
    <property type="entry name" value="GGDEF"/>
    <property type="match status" value="1"/>
</dbReference>
<dbReference type="Gene3D" id="3.30.70.270">
    <property type="match status" value="1"/>
</dbReference>
<protein>
    <submittedName>
        <fullName evidence="2">FOG: GGDEF domain</fullName>
    </submittedName>
</protein>
<gene>
    <name evidence="2" type="ORF">PPOP_2609</name>
</gene>
<dbReference type="InterPro" id="IPR043128">
    <property type="entry name" value="Rev_trsase/Diguanyl_cyclase"/>
</dbReference>
<dbReference type="EMBL" id="BALG01000185">
    <property type="protein sequence ID" value="GAC43242.1"/>
    <property type="molecule type" value="Genomic_DNA"/>
</dbReference>
<organism evidence="2 3">
    <name type="scientific">Paenibacillus popilliae ATCC 14706</name>
    <dbReference type="NCBI Taxonomy" id="1212764"/>
    <lineage>
        <taxon>Bacteria</taxon>
        <taxon>Bacillati</taxon>
        <taxon>Bacillota</taxon>
        <taxon>Bacilli</taxon>
        <taxon>Bacillales</taxon>
        <taxon>Paenibacillaceae</taxon>
        <taxon>Paenibacillus</taxon>
    </lineage>
</organism>
<evidence type="ECO:0000313" key="2">
    <source>
        <dbReference type="EMBL" id="GAC43242.1"/>
    </source>
</evidence>